<name>A0A1X7JLG3_9SPHI</name>
<feature type="transmembrane region" description="Helical" evidence="1">
    <location>
        <begin position="30"/>
        <end position="50"/>
    </location>
</feature>
<protein>
    <submittedName>
        <fullName evidence="2">Uncharacterized protein</fullName>
    </submittedName>
</protein>
<dbReference type="STRING" id="561061.SAMN05660862_1868"/>
<gene>
    <name evidence="2" type="ORF">SAMN05660862_1868</name>
</gene>
<keyword evidence="3" id="KW-1185">Reference proteome</keyword>
<keyword evidence="1" id="KW-0812">Transmembrane</keyword>
<organism evidence="2 3">
    <name type="scientific">Sphingobacterium psychroaquaticum</name>
    <dbReference type="NCBI Taxonomy" id="561061"/>
    <lineage>
        <taxon>Bacteria</taxon>
        <taxon>Pseudomonadati</taxon>
        <taxon>Bacteroidota</taxon>
        <taxon>Sphingobacteriia</taxon>
        <taxon>Sphingobacteriales</taxon>
        <taxon>Sphingobacteriaceae</taxon>
        <taxon>Sphingobacterium</taxon>
    </lineage>
</organism>
<evidence type="ECO:0000313" key="3">
    <source>
        <dbReference type="Proteomes" id="UP000192980"/>
    </source>
</evidence>
<sequence>MENLEKVKQLLEDEMMRKKGNTAGHKKKKIIMCAIGAMALTAIGLKYMGYGSAMMRLAAPLFLLKIGEQSMKNKDTC</sequence>
<reference evidence="2 3" key="1">
    <citation type="submission" date="2017-04" db="EMBL/GenBank/DDBJ databases">
        <authorList>
            <person name="Afonso C.L."/>
            <person name="Miller P.J."/>
            <person name="Scott M.A."/>
            <person name="Spackman E."/>
            <person name="Goraichik I."/>
            <person name="Dimitrov K.M."/>
            <person name="Suarez D.L."/>
            <person name="Swayne D.E."/>
        </authorList>
    </citation>
    <scope>NUCLEOTIDE SEQUENCE [LARGE SCALE GENOMIC DNA]</scope>
    <source>
        <strain evidence="2 3">DSM 22418</strain>
    </source>
</reference>
<dbReference type="RefSeq" id="WP_085472629.1">
    <property type="nucleotide sequence ID" value="NZ_FXAU01000003.1"/>
</dbReference>
<proteinExistence type="predicted"/>
<evidence type="ECO:0000256" key="1">
    <source>
        <dbReference type="SAM" id="Phobius"/>
    </source>
</evidence>
<dbReference type="Proteomes" id="UP000192980">
    <property type="component" value="Unassembled WGS sequence"/>
</dbReference>
<evidence type="ECO:0000313" key="2">
    <source>
        <dbReference type="EMBL" id="SMG29036.1"/>
    </source>
</evidence>
<keyword evidence="1" id="KW-1133">Transmembrane helix</keyword>
<keyword evidence="1" id="KW-0472">Membrane</keyword>
<accession>A0A1X7JLG3</accession>
<dbReference type="AlphaFoldDB" id="A0A1X7JLG3"/>
<dbReference type="EMBL" id="FXAU01000003">
    <property type="protein sequence ID" value="SMG29036.1"/>
    <property type="molecule type" value="Genomic_DNA"/>
</dbReference>